<dbReference type="Gene3D" id="1.10.10.10">
    <property type="entry name" value="Winged helix-like DNA-binding domain superfamily/Winged helix DNA-binding domain"/>
    <property type="match status" value="1"/>
</dbReference>
<dbReference type="PROSITE" id="PS51755">
    <property type="entry name" value="OMPR_PHOB"/>
    <property type="match status" value="1"/>
</dbReference>
<dbReference type="InterPro" id="IPR001867">
    <property type="entry name" value="OmpR/PhoB-type_DNA-bd"/>
</dbReference>
<dbReference type="EMBL" id="WXEW01000004">
    <property type="protein sequence ID" value="NAS23063.1"/>
    <property type="molecule type" value="Genomic_DNA"/>
</dbReference>
<dbReference type="InterPro" id="IPR016032">
    <property type="entry name" value="Sig_transdc_resp-reg_C-effctor"/>
</dbReference>
<evidence type="ECO:0000313" key="7">
    <source>
        <dbReference type="EMBL" id="NAS23063.1"/>
    </source>
</evidence>
<dbReference type="SUPFAM" id="SSF52540">
    <property type="entry name" value="P-loop containing nucleoside triphosphate hydrolases"/>
    <property type="match status" value="1"/>
</dbReference>
<sequence>MTVRVRVLGPLQADVDGRSVPLGGPRQRAVLALLVASRGDVVSVDRMIEDLWRGEPPAKAIASLQSYVANLRRLLEPGRPPRAPASVLVSAAPGYAVRLDADAVDAWRFERSAAEARALSARDPAAARTLLSDALGIWQGRAFAEFADEDWAVAEAARLTEVRLVAQELLVETTLRSAPPADAVPAAEMLTRREPLREEGWRLLALALWGSGRQADALAALRRARTTLADELGLDPGPALTDLEDAVLAQRLDLLHAATHAPGPAETAQVTIAAPRAAENWTDPTGPLFVGRDLELAEIADAAARAAAGEAGVVLISGEPGAGKSTLMARIADDLDPAVWLVATGRCPETEGAPPAWAWIEALSPLTRTTPLGEHAEALAPLLGDARPPSDDGAAGRFRMHRAACAWLRAMTQSTGARKGQALAILLDDLHRADAETLGLLVAVAQELTAARVLLVAAYRPSDVTDAQEDALAALAARSPTRLHLDGLSEGDVERLVTSVCGREVEAGTVAWIAERTGGNPFYVRESARLLASEGSLAGVARSVPEGVRDVLRRRLARLPAPAVTVLRLAAAVGREAEVEVLVGAADADEDGVLDALEAGVLTGLLTEPSPGRVRFTHALVRDTLYHDLSQVRLTRMHARVADALAALHPDDHTALAHHYARAGTSATAERAVAHSVKAAELATRRYAYDTATELYEQALDAFERLPAQAMADRDAAKVELLAALVRAQVQDGAVAHARVTRQKAVEIAQAAGRDDLLIAAFSCWTEATPWLIRPYSYVDERTVGLITRLLKRDDLDPVVRCRLLEMVVSELENEGDPRSAAAAAELEELAATLDDPAMTALALIVRLKETPFELEPRRVLDLAVRLVELATRHDHLLAYRWYGEFVAARACWMLGELPGMHRHLKAAADLAAAYQMIEAREVTNVAYATLRHVAGDLDGALAAYAAAFGLLHRKGSINAEGAHALAVFSIRLTQDRHGEYADIAWALQQEHGAIVNDLLAVALCREGRLKEAAEIRTRLAPIRKDFYYSLYLGLRAMAATQVGSLEEVREIREQLLPLRDGMPGAASLSVSLRPVAHLLGDLAARLGDLGEAAGHYRHAAEVARHRGAPLWAADAEKALAGLPQV</sequence>
<dbReference type="SUPFAM" id="SSF48452">
    <property type="entry name" value="TPR-like"/>
    <property type="match status" value="2"/>
</dbReference>
<dbReference type="CDD" id="cd15831">
    <property type="entry name" value="BTAD"/>
    <property type="match status" value="1"/>
</dbReference>
<dbReference type="Pfam" id="PF03704">
    <property type="entry name" value="BTAD"/>
    <property type="match status" value="1"/>
</dbReference>
<organism evidence="7 8">
    <name type="scientific">Herbidospora solisilvae</name>
    <dbReference type="NCBI Taxonomy" id="2696284"/>
    <lineage>
        <taxon>Bacteria</taxon>
        <taxon>Bacillati</taxon>
        <taxon>Actinomycetota</taxon>
        <taxon>Actinomycetes</taxon>
        <taxon>Streptosporangiales</taxon>
        <taxon>Streptosporangiaceae</taxon>
        <taxon>Herbidospora</taxon>
    </lineage>
</organism>
<evidence type="ECO:0000256" key="2">
    <source>
        <dbReference type="ARBA" id="ARBA00023015"/>
    </source>
</evidence>
<dbReference type="InterPro" id="IPR003593">
    <property type="entry name" value="AAA+_ATPase"/>
</dbReference>
<accession>A0A7C9JEE3</accession>
<dbReference type="Proteomes" id="UP000479526">
    <property type="component" value="Unassembled WGS sequence"/>
</dbReference>
<keyword evidence="3 5" id="KW-0238">DNA-binding</keyword>
<name>A0A7C9JEE3_9ACTN</name>
<protein>
    <submittedName>
        <fullName evidence="7">AAA family ATPase</fullName>
    </submittedName>
</protein>
<dbReference type="InterPro" id="IPR036388">
    <property type="entry name" value="WH-like_DNA-bd_sf"/>
</dbReference>
<dbReference type="Pfam" id="PF13191">
    <property type="entry name" value="AAA_16"/>
    <property type="match status" value="1"/>
</dbReference>
<dbReference type="GO" id="GO:0003677">
    <property type="term" value="F:DNA binding"/>
    <property type="evidence" value="ECO:0007669"/>
    <property type="project" value="UniProtKB-UniRule"/>
</dbReference>
<keyword evidence="4" id="KW-0804">Transcription</keyword>
<evidence type="ECO:0000313" key="8">
    <source>
        <dbReference type="Proteomes" id="UP000479526"/>
    </source>
</evidence>
<feature type="domain" description="OmpR/PhoB-type" evidence="6">
    <location>
        <begin position="1"/>
        <end position="99"/>
    </location>
</feature>
<dbReference type="SMART" id="SM00382">
    <property type="entry name" value="AAA"/>
    <property type="match status" value="1"/>
</dbReference>
<dbReference type="InterPro" id="IPR005158">
    <property type="entry name" value="BTAD"/>
</dbReference>
<dbReference type="AlphaFoldDB" id="A0A7C9JEE3"/>
<reference evidence="7 8" key="1">
    <citation type="submission" date="2020-01" db="EMBL/GenBank/DDBJ databases">
        <title>Herbidospora sp. NEAU-GS84 nov., a novel actinomycete isolated from soil.</title>
        <authorList>
            <person name="Han L."/>
        </authorList>
    </citation>
    <scope>NUCLEOTIDE SEQUENCE [LARGE SCALE GENOMIC DNA]</scope>
    <source>
        <strain evidence="7 8">NEAU-GS84</strain>
    </source>
</reference>
<gene>
    <name evidence="7" type="ORF">GT755_15355</name>
</gene>
<comment type="caution">
    <text evidence="7">The sequence shown here is derived from an EMBL/GenBank/DDBJ whole genome shotgun (WGS) entry which is preliminary data.</text>
</comment>
<dbReference type="InterPro" id="IPR051677">
    <property type="entry name" value="AfsR-DnrI-RedD_regulator"/>
</dbReference>
<dbReference type="RefSeq" id="WP_161480382.1">
    <property type="nucleotide sequence ID" value="NZ_WXEW01000004.1"/>
</dbReference>
<proteinExistence type="inferred from homology"/>
<dbReference type="PANTHER" id="PTHR35807">
    <property type="entry name" value="TRANSCRIPTIONAL REGULATOR REDD-RELATED"/>
    <property type="match status" value="1"/>
</dbReference>
<dbReference type="GO" id="GO:0000160">
    <property type="term" value="P:phosphorelay signal transduction system"/>
    <property type="evidence" value="ECO:0007669"/>
    <property type="project" value="InterPro"/>
</dbReference>
<evidence type="ECO:0000256" key="1">
    <source>
        <dbReference type="ARBA" id="ARBA00005820"/>
    </source>
</evidence>
<dbReference type="SUPFAM" id="SSF46894">
    <property type="entry name" value="C-terminal effector domain of the bipartite response regulators"/>
    <property type="match status" value="1"/>
</dbReference>
<dbReference type="SMART" id="SM01043">
    <property type="entry name" value="BTAD"/>
    <property type="match status" value="1"/>
</dbReference>
<dbReference type="Gene3D" id="3.40.50.300">
    <property type="entry name" value="P-loop containing nucleotide triphosphate hydrolases"/>
    <property type="match status" value="1"/>
</dbReference>
<dbReference type="InterPro" id="IPR011990">
    <property type="entry name" value="TPR-like_helical_dom_sf"/>
</dbReference>
<dbReference type="GO" id="GO:0006355">
    <property type="term" value="P:regulation of DNA-templated transcription"/>
    <property type="evidence" value="ECO:0007669"/>
    <property type="project" value="InterPro"/>
</dbReference>
<dbReference type="Gene3D" id="1.25.40.10">
    <property type="entry name" value="Tetratricopeptide repeat domain"/>
    <property type="match status" value="1"/>
</dbReference>
<evidence type="ECO:0000256" key="4">
    <source>
        <dbReference type="ARBA" id="ARBA00023163"/>
    </source>
</evidence>
<dbReference type="InterPro" id="IPR041664">
    <property type="entry name" value="AAA_16"/>
</dbReference>
<evidence type="ECO:0000256" key="5">
    <source>
        <dbReference type="PROSITE-ProRule" id="PRU01091"/>
    </source>
</evidence>
<keyword evidence="2" id="KW-0805">Transcription regulation</keyword>
<keyword evidence="8" id="KW-1185">Reference proteome</keyword>
<dbReference type="InterPro" id="IPR027417">
    <property type="entry name" value="P-loop_NTPase"/>
</dbReference>
<evidence type="ECO:0000256" key="3">
    <source>
        <dbReference type="ARBA" id="ARBA00023125"/>
    </source>
</evidence>
<evidence type="ECO:0000259" key="6">
    <source>
        <dbReference type="PROSITE" id="PS51755"/>
    </source>
</evidence>
<dbReference type="SMART" id="SM00862">
    <property type="entry name" value="Trans_reg_C"/>
    <property type="match status" value="1"/>
</dbReference>
<dbReference type="Pfam" id="PF00486">
    <property type="entry name" value="Trans_reg_C"/>
    <property type="match status" value="1"/>
</dbReference>
<feature type="DNA-binding region" description="OmpR/PhoB-type" evidence="5">
    <location>
        <begin position="1"/>
        <end position="99"/>
    </location>
</feature>
<dbReference type="PANTHER" id="PTHR35807:SF1">
    <property type="entry name" value="TRANSCRIPTIONAL REGULATOR REDD"/>
    <property type="match status" value="1"/>
</dbReference>
<comment type="similarity">
    <text evidence="1">Belongs to the AfsR/DnrI/RedD regulatory family.</text>
</comment>